<dbReference type="OrthoDB" id="8479953at2"/>
<dbReference type="AlphaFoldDB" id="A0A222E4X4"/>
<feature type="transmembrane region" description="Helical" evidence="1">
    <location>
        <begin position="110"/>
        <end position="127"/>
    </location>
</feature>
<reference evidence="3 4" key="1">
    <citation type="submission" date="2017-07" db="EMBL/GenBank/DDBJ databases">
        <title>Genome Sequence of Antarctobacter heliothermus Strain SMS3 Isolated from a culture of the Diatom Skeletonema marinoi.</title>
        <authorList>
            <person name="Topel M."/>
            <person name="Pinder M.I.M."/>
            <person name="Johansson O.N."/>
            <person name="Kourtchenko O."/>
            <person name="Godhe A."/>
            <person name="Clarke A.K."/>
        </authorList>
    </citation>
    <scope>NUCLEOTIDE SEQUENCE [LARGE SCALE GENOMIC DNA]</scope>
    <source>
        <strain evidence="3 4">SMS3</strain>
    </source>
</reference>
<dbReference type="EMBL" id="CP022540">
    <property type="protein sequence ID" value="ASP21247.1"/>
    <property type="molecule type" value="Genomic_DNA"/>
</dbReference>
<protein>
    <submittedName>
        <fullName evidence="3">Tripartite tricarboxylate transporter TctB family protein</fullName>
    </submittedName>
</protein>
<feature type="transmembrane region" description="Helical" evidence="1">
    <location>
        <begin position="45"/>
        <end position="65"/>
    </location>
</feature>
<evidence type="ECO:0000313" key="4">
    <source>
        <dbReference type="Proteomes" id="UP000203589"/>
    </source>
</evidence>
<sequence length="163" mass="17262">MPTLNLVASIATSALLVGLSLFLAGPAFDLPGLGPKGGLRAGTLPQFVVVVVIALAVLSVINDVVKWRADRRPGHMPEQPFAPVRQVVAVGGSVLVLLAAYVFAWGPLPFPLISFVFFTAVGAILSPPTERTLRGYSKIALTGLLFSTGVWLIFTFVLNVPLR</sequence>
<feature type="domain" description="DUF1468" evidence="2">
    <location>
        <begin position="13"/>
        <end position="162"/>
    </location>
</feature>
<evidence type="ECO:0000256" key="1">
    <source>
        <dbReference type="SAM" id="Phobius"/>
    </source>
</evidence>
<keyword evidence="1" id="KW-1133">Transmembrane helix</keyword>
<name>A0A222E4X4_9RHOB</name>
<keyword evidence="1" id="KW-0812">Transmembrane</keyword>
<keyword evidence="1" id="KW-0472">Membrane</keyword>
<organism evidence="3 4">
    <name type="scientific">Antarctobacter heliothermus</name>
    <dbReference type="NCBI Taxonomy" id="74033"/>
    <lineage>
        <taxon>Bacteria</taxon>
        <taxon>Pseudomonadati</taxon>
        <taxon>Pseudomonadota</taxon>
        <taxon>Alphaproteobacteria</taxon>
        <taxon>Rhodobacterales</taxon>
        <taxon>Roseobacteraceae</taxon>
        <taxon>Antarctobacter</taxon>
    </lineage>
</organism>
<accession>A0A222E4X4</accession>
<dbReference type="InterPro" id="IPR009936">
    <property type="entry name" value="DUF1468"/>
</dbReference>
<proteinExistence type="predicted"/>
<gene>
    <name evidence="3" type="ORF">ANTHELSMS3_02585</name>
</gene>
<feature type="transmembrane region" description="Helical" evidence="1">
    <location>
        <begin position="86"/>
        <end position="104"/>
    </location>
</feature>
<evidence type="ECO:0000313" key="3">
    <source>
        <dbReference type="EMBL" id="ASP21247.1"/>
    </source>
</evidence>
<dbReference type="RefSeq" id="WP_157733500.1">
    <property type="nucleotide sequence ID" value="NZ_CP022540.1"/>
</dbReference>
<evidence type="ECO:0000259" key="2">
    <source>
        <dbReference type="Pfam" id="PF07331"/>
    </source>
</evidence>
<dbReference type="Pfam" id="PF07331">
    <property type="entry name" value="TctB"/>
    <property type="match status" value="1"/>
</dbReference>
<dbReference type="KEGG" id="aht:ANTHELSMS3_02585"/>
<keyword evidence="4" id="KW-1185">Reference proteome</keyword>
<dbReference type="Proteomes" id="UP000203589">
    <property type="component" value="Chromosome"/>
</dbReference>
<feature type="transmembrane region" description="Helical" evidence="1">
    <location>
        <begin position="139"/>
        <end position="158"/>
    </location>
</feature>